<dbReference type="Gene3D" id="1.10.3730.20">
    <property type="match status" value="1"/>
</dbReference>
<evidence type="ECO:0000256" key="5">
    <source>
        <dbReference type="ARBA" id="ARBA00022989"/>
    </source>
</evidence>
<dbReference type="InterPro" id="IPR000390">
    <property type="entry name" value="Small_drug/metabolite_transptr"/>
</dbReference>
<dbReference type="GeneID" id="87105334"/>
<dbReference type="RefSeq" id="WP_011112696.1">
    <property type="nucleotide sequence ID" value="NC_004757.1"/>
</dbReference>
<evidence type="ECO:0000256" key="9">
    <source>
        <dbReference type="RuleBase" id="RU003942"/>
    </source>
</evidence>
<dbReference type="HOGENOM" id="CLU_133067_1_1_4"/>
<evidence type="ECO:0000256" key="1">
    <source>
        <dbReference type="ARBA" id="ARBA00004651"/>
    </source>
</evidence>
<proteinExistence type="inferred from homology"/>
<evidence type="ECO:0000256" key="8">
    <source>
        <dbReference type="ARBA" id="ARBA00039168"/>
    </source>
</evidence>
<dbReference type="FunFam" id="1.10.3730.20:FF:000001">
    <property type="entry name" value="Quaternary ammonium compound resistance transporter SugE"/>
    <property type="match status" value="1"/>
</dbReference>
<evidence type="ECO:0000256" key="7">
    <source>
        <dbReference type="ARBA" id="ARBA00038151"/>
    </source>
</evidence>
<evidence type="ECO:0000256" key="4">
    <source>
        <dbReference type="ARBA" id="ARBA00022692"/>
    </source>
</evidence>
<dbReference type="OrthoDB" id="9808638at2"/>
<evidence type="ECO:0000313" key="12">
    <source>
        <dbReference type="Proteomes" id="UP000001416"/>
    </source>
</evidence>
<feature type="transmembrane region" description="Helical" evidence="10">
    <location>
        <begin position="58"/>
        <end position="79"/>
    </location>
</feature>
<keyword evidence="5 10" id="KW-1133">Transmembrane helix</keyword>
<dbReference type="EMBL" id="AL954747">
    <property type="protein sequence ID" value="CAD86110.1"/>
    <property type="molecule type" value="Genomic_DNA"/>
</dbReference>
<dbReference type="GO" id="GO:1990961">
    <property type="term" value="P:xenobiotic detoxification by transmembrane export across the plasma membrane"/>
    <property type="evidence" value="ECO:0007669"/>
    <property type="project" value="UniProtKB-ARBA"/>
</dbReference>
<evidence type="ECO:0000256" key="6">
    <source>
        <dbReference type="ARBA" id="ARBA00023136"/>
    </source>
</evidence>
<comment type="subcellular location">
    <subcellularLocation>
        <location evidence="1 9">Cell membrane</location>
        <topology evidence="1 9">Multi-pass membrane protein</topology>
    </subcellularLocation>
</comment>
<dbReference type="Proteomes" id="UP000001416">
    <property type="component" value="Chromosome"/>
</dbReference>
<feature type="transmembrane region" description="Helical" evidence="10">
    <location>
        <begin position="85"/>
        <end position="102"/>
    </location>
</feature>
<dbReference type="GO" id="GO:0005886">
    <property type="term" value="C:plasma membrane"/>
    <property type="evidence" value="ECO:0007669"/>
    <property type="project" value="UniProtKB-SubCell"/>
</dbReference>
<reference evidence="11 12" key="1">
    <citation type="journal article" date="2003" name="J. Bacteriol.">
        <title>Complete genome sequence of the ammonia-oxidizing bacterium and obligate chemolithoautotroph Nitrosomonas europaea.</title>
        <authorList>
            <person name="Chain P."/>
            <person name="Lamerdin J."/>
            <person name="Larimer F."/>
            <person name="Regala W."/>
            <person name="Land M."/>
            <person name="Hauser L."/>
            <person name="Hooper A."/>
            <person name="Klotz M."/>
            <person name="Norton J."/>
            <person name="Sayavedra-Soto L."/>
            <person name="Arciero D."/>
            <person name="Hommes N."/>
            <person name="Whittaker M."/>
            <person name="Arp D."/>
        </authorList>
    </citation>
    <scope>NUCLEOTIDE SEQUENCE [LARGE SCALE GENOMIC DNA]</scope>
    <source>
        <strain evidence="12">ATCC 19718 / CIP 103999 / KCTC 2705 / NBRC 14298</strain>
    </source>
</reference>
<keyword evidence="3" id="KW-1003">Cell membrane</keyword>
<dbReference type="AlphaFoldDB" id="Q82SV1"/>
<dbReference type="SUPFAM" id="SSF103481">
    <property type="entry name" value="Multidrug resistance efflux transporter EmrE"/>
    <property type="match status" value="1"/>
</dbReference>
<accession>Q82SV1</accession>
<dbReference type="KEGG" id="neu:NE2198"/>
<evidence type="ECO:0000313" key="11">
    <source>
        <dbReference type="EMBL" id="CAD86110.1"/>
    </source>
</evidence>
<dbReference type="PANTHER" id="PTHR30561:SF0">
    <property type="entry name" value="GUANIDINIUM EXPORTER"/>
    <property type="match status" value="1"/>
</dbReference>
<organism evidence="11 12">
    <name type="scientific">Nitrosomonas europaea (strain ATCC 19718 / CIP 103999 / KCTC 2705 / NBRC 14298)</name>
    <dbReference type="NCBI Taxonomy" id="228410"/>
    <lineage>
        <taxon>Bacteria</taxon>
        <taxon>Pseudomonadati</taxon>
        <taxon>Pseudomonadota</taxon>
        <taxon>Betaproteobacteria</taxon>
        <taxon>Nitrosomonadales</taxon>
        <taxon>Nitrosomonadaceae</taxon>
        <taxon>Nitrosomonas</taxon>
    </lineage>
</organism>
<comment type="similarity">
    <text evidence="7">Belongs to the drug/metabolite transporter (DMT) superfamily. Small multidrug resistance (SMR) (TC 2.A.7.1) family. Gdx/SugE subfamily.</text>
</comment>
<feature type="transmembrane region" description="Helical" evidence="10">
    <location>
        <begin position="27"/>
        <end position="46"/>
    </location>
</feature>
<gene>
    <name evidence="11" type="ordered locus">NE2198</name>
</gene>
<dbReference type="InterPro" id="IPR045324">
    <property type="entry name" value="Small_multidrug_res"/>
</dbReference>
<dbReference type="PANTHER" id="PTHR30561">
    <property type="entry name" value="SMR FAMILY PROTON-DEPENDENT DRUG EFFLUX TRANSPORTER SUGE"/>
    <property type="match status" value="1"/>
</dbReference>
<dbReference type="DNASU" id="1083161"/>
<evidence type="ECO:0000256" key="10">
    <source>
        <dbReference type="SAM" id="Phobius"/>
    </source>
</evidence>
<keyword evidence="12" id="KW-1185">Reference proteome</keyword>
<sequence length="104" mass="10998">MAWMMLIFAGLLEVGWAFTMKLSNGFTNPVYSIITIAGVIASFVLLSLSMKILPLGTAYTIWTGIGAIGAFMVGIFVLGESVTPLRLLAAALIISGLVLMKLSS</sequence>
<dbReference type="PhylomeDB" id="Q82SV1"/>
<dbReference type="InterPro" id="IPR037185">
    <property type="entry name" value="EmrE-like"/>
</dbReference>
<keyword evidence="4 9" id="KW-0812">Transmembrane</keyword>
<name>Q82SV1_NITEU</name>
<protein>
    <recommendedName>
        <fullName evidence="8">Guanidinium exporter</fullName>
    </recommendedName>
</protein>
<keyword evidence="2" id="KW-0813">Transport</keyword>
<dbReference type="eggNOG" id="COG2076">
    <property type="taxonomic scope" value="Bacteria"/>
</dbReference>
<evidence type="ECO:0000256" key="3">
    <source>
        <dbReference type="ARBA" id="ARBA00022475"/>
    </source>
</evidence>
<keyword evidence="6 10" id="KW-0472">Membrane</keyword>
<evidence type="ECO:0000256" key="2">
    <source>
        <dbReference type="ARBA" id="ARBA00022448"/>
    </source>
</evidence>
<dbReference type="Pfam" id="PF00893">
    <property type="entry name" value="Multi_Drug_Res"/>
    <property type="match status" value="1"/>
</dbReference>
<dbReference type="STRING" id="228410.NE2198"/>
<dbReference type="GO" id="GO:0022857">
    <property type="term" value="F:transmembrane transporter activity"/>
    <property type="evidence" value="ECO:0007669"/>
    <property type="project" value="InterPro"/>
</dbReference>